<name>A0A0P9D0G1_9CHLR</name>
<feature type="transmembrane region" description="Helical" evidence="6">
    <location>
        <begin position="51"/>
        <end position="71"/>
    </location>
</feature>
<dbReference type="InterPro" id="IPR036640">
    <property type="entry name" value="ABC1_TM_sf"/>
</dbReference>
<accession>A0A0P9D0G1</accession>
<proteinExistence type="predicted"/>
<dbReference type="InterPro" id="IPR011527">
    <property type="entry name" value="ABC1_TM_dom"/>
</dbReference>
<evidence type="ECO:0000256" key="3">
    <source>
        <dbReference type="ARBA" id="ARBA00022989"/>
    </source>
</evidence>
<keyword evidence="3 6" id="KW-1133">Transmembrane helix</keyword>
<keyword evidence="2 6" id="KW-0812">Transmembrane</keyword>
<keyword evidence="9" id="KW-1185">Reference proteome</keyword>
<evidence type="ECO:0000313" key="9">
    <source>
        <dbReference type="Proteomes" id="UP000050509"/>
    </source>
</evidence>
<evidence type="ECO:0000256" key="2">
    <source>
        <dbReference type="ARBA" id="ARBA00022692"/>
    </source>
</evidence>
<dbReference type="SUPFAM" id="SSF90123">
    <property type="entry name" value="ABC transporter transmembrane region"/>
    <property type="match status" value="1"/>
</dbReference>
<evidence type="ECO:0000259" key="7">
    <source>
        <dbReference type="PROSITE" id="PS50929"/>
    </source>
</evidence>
<comment type="subcellular location">
    <subcellularLocation>
        <location evidence="1">Cell membrane</location>
        <topology evidence="1">Multi-pass membrane protein</topology>
    </subcellularLocation>
</comment>
<dbReference type="GO" id="GO:0005524">
    <property type="term" value="F:ATP binding"/>
    <property type="evidence" value="ECO:0007669"/>
    <property type="project" value="InterPro"/>
</dbReference>
<feature type="domain" description="ABC transmembrane type-1" evidence="7">
    <location>
        <begin position="52"/>
        <end position="148"/>
    </location>
</feature>
<evidence type="ECO:0000256" key="5">
    <source>
        <dbReference type="SAM" id="MobiDB-lite"/>
    </source>
</evidence>
<evidence type="ECO:0000256" key="4">
    <source>
        <dbReference type="ARBA" id="ARBA00023136"/>
    </source>
</evidence>
<dbReference type="GO" id="GO:0140359">
    <property type="term" value="F:ABC-type transporter activity"/>
    <property type="evidence" value="ECO:0007669"/>
    <property type="project" value="InterPro"/>
</dbReference>
<sequence length="148" mass="15997">MIVQSSNVRAGKPGTPDAPKPWRERLQDVRTAYGNIPGAFRLVWGADKRSTIVMAVLTLISAALPISQAWIGKLIVDSVVQSINGNVGSQAGLQAALPYLAIEFGLILLGAIISQVRRLAEHVLNARLGHFINTSVIRKALALDLQYF</sequence>
<dbReference type="Proteomes" id="UP000050509">
    <property type="component" value="Unassembled WGS sequence"/>
</dbReference>
<feature type="transmembrane region" description="Helical" evidence="6">
    <location>
        <begin position="91"/>
        <end position="113"/>
    </location>
</feature>
<dbReference type="AlphaFoldDB" id="A0A0P9D0G1"/>
<organism evidence="8 9">
    <name type="scientific">Kouleothrix aurantiaca</name>
    <dbReference type="NCBI Taxonomy" id="186479"/>
    <lineage>
        <taxon>Bacteria</taxon>
        <taxon>Bacillati</taxon>
        <taxon>Chloroflexota</taxon>
        <taxon>Chloroflexia</taxon>
        <taxon>Chloroflexales</taxon>
        <taxon>Roseiflexineae</taxon>
        <taxon>Roseiflexaceae</taxon>
        <taxon>Kouleothrix</taxon>
    </lineage>
</organism>
<reference evidence="8 9" key="1">
    <citation type="submission" date="2015-09" db="EMBL/GenBank/DDBJ databases">
        <title>Draft genome sequence of Kouleothrix aurantiaca JCM 19913.</title>
        <authorList>
            <person name="Hemp J."/>
        </authorList>
    </citation>
    <scope>NUCLEOTIDE SEQUENCE [LARGE SCALE GENOMIC DNA]</scope>
    <source>
        <strain evidence="8 9">COM-B</strain>
    </source>
</reference>
<gene>
    <name evidence="8" type="ORF">SE17_16115</name>
</gene>
<dbReference type="Gene3D" id="1.20.1560.10">
    <property type="entry name" value="ABC transporter type 1, transmembrane domain"/>
    <property type="match status" value="1"/>
</dbReference>
<dbReference type="GO" id="GO:0005886">
    <property type="term" value="C:plasma membrane"/>
    <property type="evidence" value="ECO:0007669"/>
    <property type="project" value="UniProtKB-SubCell"/>
</dbReference>
<evidence type="ECO:0000256" key="1">
    <source>
        <dbReference type="ARBA" id="ARBA00004651"/>
    </source>
</evidence>
<keyword evidence="4 6" id="KW-0472">Membrane</keyword>
<feature type="region of interest" description="Disordered" evidence="5">
    <location>
        <begin position="1"/>
        <end position="21"/>
    </location>
</feature>
<feature type="non-terminal residue" evidence="8">
    <location>
        <position position="148"/>
    </location>
</feature>
<evidence type="ECO:0000313" key="8">
    <source>
        <dbReference type="EMBL" id="KPV52335.1"/>
    </source>
</evidence>
<protein>
    <submittedName>
        <fullName evidence="8">ABC transporter permease</fullName>
    </submittedName>
</protein>
<dbReference type="EMBL" id="LJCR01000581">
    <property type="protein sequence ID" value="KPV52335.1"/>
    <property type="molecule type" value="Genomic_DNA"/>
</dbReference>
<comment type="caution">
    <text evidence="8">The sequence shown here is derived from an EMBL/GenBank/DDBJ whole genome shotgun (WGS) entry which is preliminary data.</text>
</comment>
<dbReference type="PROSITE" id="PS50929">
    <property type="entry name" value="ABC_TM1F"/>
    <property type="match status" value="1"/>
</dbReference>
<evidence type="ECO:0000256" key="6">
    <source>
        <dbReference type="SAM" id="Phobius"/>
    </source>
</evidence>